<dbReference type="OrthoDB" id="2433944at2"/>
<evidence type="ECO:0000313" key="2">
    <source>
        <dbReference type="Proteomes" id="UP000316626"/>
    </source>
</evidence>
<protein>
    <recommendedName>
        <fullName evidence="3">Aminopeptidase</fullName>
    </recommendedName>
</protein>
<evidence type="ECO:0008006" key="3">
    <source>
        <dbReference type="Google" id="ProtNLM"/>
    </source>
</evidence>
<dbReference type="AlphaFoldDB" id="A0A544TRC7"/>
<name>A0A544TRC7_9BACI</name>
<dbReference type="Proteomes" id="UP000316626">
    <property type="component" value="Unassembled WGS sequence"/>
</dbReference>
<accession>A0A544TRC7</accession>
<sequence length="279" mass="32622">MKIIDTVPRFLNNYEPSIHFLRSYYAEYPTIFADYFALHCKDADERHTESIKKYPQHFTVIKQVHENILPIIQEIAAEYEKLYRITFPVDINLIVGGFGSNAYTNHQIIPDITFALEKLSPELDHLRVIVAHEFGHAAQNIISDHAGMDWPTVHWTSLLIGLYREGVATHFSRQTVLNVHPSIYFSYNDEGYEWLSFAEENAEAIKKAFADDYKVLTREALFREWFSINGGKKFGYSRLAYFIGDMFFQLKVKEIGEMEAIVAWKDEGFEEQLEQWLFQ</sequence>
<organism evidence="1 2">
    <name type="scientific">Psychrobacillus vulpis</name>
    <dbReference type="NCBI Taxonomy" id="2325572"/>
    <lineage>
        <taxon>Bacteria</taxon>
        <taxon>Bacillati</taxon>
        <taxon>Bacillota</taxon>
        <taxon>Bacilli</taxon>
        <taxon>Bacillales</taxon>
        <taxon>Bacillaceae</taxon>
        <taxon>Psychrobacillus</taxon>
    </lineage>
</organism>
<reference evidence="1 2" key="1">
    <citation type="submission" date="2019-06" db="EMBL/GenBank/DDBJ databases">
        <title>Psychrobacillus vulpis sp. nov., a new species isolated from feces of a red fox that inhabits in The Tablas de Daimiel Natural Park, Albacete, Spain.</title>
        <authorList>
            <person name="Rodriguez M."/>
            <person name="Reina J.C."/>
            <person name="Bejar V."/>
            <person name="Llamas I."/>
        </authorList>
    </citation>
    <scope>NUCLEOTIDE SEQUENCE [LARGE SCALE GENOMIC DNA]</scope>
    <source>
        <strain evidence="1 2">Z8</strain>
    </source>
</reference>
<dbReference type="EMBL" id="VDGI01000009">
    <property type="protein sequence ID" value="TQR19993.1"/>
    <property type="molecule type" value="Genomic_DNA"/>
</dbReference>
<evidence type="ECO:0000313" key="1">
    <source>
        <dbReference type="EMBL" id="TQR19993.1"/>
    </source>
</evidence>
<gene>
    <name evidence="1" type="ORF">FG384_10055</name>
</gene>
<comment type="caution">
    <text evidence="1">The sequence shown here is derived from an EMBL/GenBank/DDBJ whole genome shotgun (WGS) entry which is preliminary data.</text>
</comment>
<proteinExistence type="predicted"/>
<dbReference type="RefSeq" id="WP_142642471.1">
    <property type="nucleotide sequence ID" value="NZ_VDGI01000009.1"/>
</dbReference>
<keyword evidence="2" id="KW-1185">Reference proteome</keyword>